<sequence>MAKEGWEAWRPGSRPAMPGLAKVVGHRGARARAPENTLAGLRKAAELGATWVEFDVMLTADGVPVLMHDDTLDRTTNGQGSTAAITLAELSKLDAGGYFSAAFANERVPTFKEAIDILIDLHLAANVEIKPVPGHERQTAHAVAQILADSWPAIGPDLLISSFSKTALTEARATAPALAYGLLVEEVPANWASLMQELGCTSLHAWHEKTAPEEVASIAAEGVPVLLYTVNDPSCASAFLKAGAASIITDVPDLILPAVDHR</sequence>
<evidence type="ECO:0000259" key="1">
    <source>
        <dbReference type="PROSITE" id="PS51704"/>
    </source>
</evidence>
<reference evidence="2 3" key="1">
    <citation type="submission" date="2017-06" db="EMBL/GenBank/DDBJ databases">
        <authorList>
            <person name="Kim H.J."/>
            <person name="Triplett B.A."/>
        </authorList>
    </citation>
    <scope>NUCLEOTIDE SEQUENCE [LARGE SCALE GENOMIC DNA]</scope>
    <source>
        <strain evidence="2 3">B29T1</strain>
    </source>
</reference>
<gene>
    <name evidence="2" type="ORF">SAMN07250955_102141</name>
</gene>
<dbReference type="SUPFAM" id="SSF51695">
    <property type="entry name" value="PLC-like phosphodiesterases"/>
    <property type="match status" value="1"/>
</dbReference>
<name>A0A212QP71_9PROT</name>
<dbReference type="NCBIfam" id="NF006989">
    <property type="entry name" value="PRK09454.1"/>
    <property type="match status" value="1"/>
</dbReference>
<dbReference type="PANTHER" id="PTHR46211">
    <property type="entry name" value="GLYCEROPHOSPHORYL DIESTER PHOSPHODIESTERASE"/>
    <property type="match status" value="1"/>
</dbReference>
<dbReference type="PANTHER" id="PTHR46211:SF1">
    <property type="entry name" value="GLYCEROPHOSPHODIESTER PHOSPHODIESTERASE, CYTOPLASMIC"/>
    <property type="match status" value="1"/>
</dbReference>
<keyword evidence="3" id="KW-1185">Reference proteome</keyword>
<accession>A0A212QP71</accession>
<evidence type="ECO:0000313" key="3">
    <source>
        <dbReference type="Proteomes" id="UP000197065"/>
    </source>
</evidence>
<feature type="domain" description="GP-PDE" evidence="1">
    <location>
        <begin position="21"/>
        <end position="259"/>
    </location>
</feature>
<dbReference type="PROSITE" id="PS51704">
    <property type="entry name" value="GP_PDE"/>
    <property type="match status" value="1"/>
</dbReference>
<dbReference type="RefSeq" id="WP_243389709.1">
    <property type="nucleotide sequence ID" value="NZ_FYEH01000002.1"/>
</dbReference>
<dbReference type="AlphaFoldDB" id="A0A212QP71"/>
<dbReference type="Pfam" id="PF03009">
    <property type="entry name" value="GDPD"/>
    <property type="match status" value="1"/>
</dbReference>
<dbReference type="GO" id="GO:0006629">
    <property type="term" value="P:lipid metabolic process"/>
    <property type="evidence" value="ECO:0007669"/>
    <property type="project" value="InterPro"/>
</dbReference>
<evidence type="ECO:0000313" key="2">
    <source>
        <dbReference type="EMBL" id="SNB61198.1"/>
    </source>
</evidence>
<dbReference type="InterPro" id="IPR017946">
    <property type="entry name" value="PLC-like_Pdiesterase_TIM-brl"/>
</dbReference>
<proteinExistence type="predicted"/>
<protein>
    <submittedName>
        <fullName evidence="2">Glycerophosphoryl diester phosphodiesterase</fullName>
    </submittedName>
</protein>
<dbReference type="Gene3D" id="3.20.20.190">
    <property type="entry name" value="Phosphatidylinositol (PI) phosphodiesterase"/>
    <property type="match status" value="1"/>
</dbReference>
<dbReference type="Proteomes" id="UP000197065">
    <property type="component" value="Unassembled WGS sequence"/>
</dbReference>
<dbReference type="EMBL" id="FYEH01000002">
    <property type="protein sequence ID" value="SNB61198.1"/>
    <property type="molecule type" value="Genomic_DNA"/>
</dbReference>
<dbReference type="GO" id="GO:0008081">
    <property type="term" value="F:phosphoric diester hydrolase activity"/>
    <property type="evidence" value="ECO:0007669"/>
    <property type="project" value="InterPro"/>
</dbReference>
<dbReference type="InterPro" id="IPR030395">
    <property type="entry name" value="GP_PDE_dom"/>
</dbReference>
<organism evidence="2 3">
    <name type="scientific">Arboricoccus pini</name>
    <dbReference type="NCBI Taxonomy" id="1963835"/>
    <lineage>
        <taxon>Bacteria</taxon>
        <taxon>Pseudomonadati</taxon>
        <taxon>Pseudomonadota</taxon>
        <taxon>Alphaproteobacteria</taxon>
        <taxon>Geminicoccales</taxon>
        <taxon>Geminicoccaceae</taxon>
        <taxon>Arboricoccus</taxon>
    </lineage>
</organism>